<accession>A0A443I0P6</accession>
<proteinExistence type="predicted"/>
<dbReference type="Pfam" id="PF00583">
    <property type="entry name" value="Acetyltransf_1"/>
    <property type="match status" value="1"/>
</dbReference>
<keyword evidence="3" id="KW-0808">Transferase</keyword>
<dbReference type="EMBL" id="RCNU01000002">
    <property type="protein sequence ID" value="RWQ97642.1"/>
    <property type="molecule type" value="Genomic_DNA"/>
</dbReference>
<feature type="region of interest" description="Disordered" evidence="1">
    <location>
        <begin position="128"/>
        <end position="150"/>
    </location>
</feature>
<keyword evidence="3" id="KW-0012">Acyltransferase</keyword>
<evidence type="ECO:0000313" key="4">
    <source>
        <dbReference type="Proteomes" id="UP000283841"/>
    </source>
</evidence>
<dbReference type="PANTHER" id="PTHR42791:SF16">
    <property type="entry name" value="N-ACETYLTRANSFERASE DOMAIN-CONTAINING PROTEIN"/>
    <property type="match status" value="1"/>
</dbReference>
<organism evidence="3 4">
    <name type="scientific">Byssochlamys spectabilis</name>
    <name type="common">Paecilomyces variotii</name>
    <dbReference type="NCBI Taxonomy" id="264951"/>
    <lineage>
        <taxon>Eukaryota</taxon>
        <taxon>Fungi</taxon>
        <taxon>Dikarya</taxon>
        <taxon>Ascomycota</taxon>
        <taxon>Pezizomycotina</taxon>
        <taxon>Eurotiomycetes</taxon>
        <taxon>Eurotiomycetidae</taxon>
        <taxon>Eurotiales</taxon>
        <taxon>Thermoascaceae</taxon>
        <taxon>Paecilomyces</taxon>
    </lineage>
</organism>
<gene>
    <name evidence="3" type="ORF">C8Q69DRAFT_441826</name>
</gene>
<sequence length="301" mass="33928">MPFPTHTSRTSSPSPSIKKSPANESKEQQDKEEKDSSTTAMDNNPSPPSITIRRAKLKDSQTLGTILAAGFIDDDVFGEYLFPHRREYPDDYRLQFARMMRSHMYKRGHRVRVAVDSSSSRVIGVASWERQGRKKTSKSTTATKEKRSNNDHNNNSVCLLFKHVAIRSLDAISSIIHPDRSVSVENKRNFDAEVPNYKHYWSGSRSETWYLSFLAVDAEYRGCGAGRALVEEGIRWGETDGVCVSLISTECGDGFYQRLGFVDVGSATQGALKGLRGGSIKFYERHLEKSEKEEEDEEKQS</sequence>
<dbReference type="STRING" id="264951.A0A443I0P6"/>
<comment type="caution">
    <text evidence="3">The sequence shown here is derived from an EMBL/GenBank/DDBJ whole genome shotgun (WGS) entry which is preliminary data.</text>
</comment>
<dbReference type="InterPro" id="IPR000182">
    <property type="entry name" value="GNAT_dom"/>
</dbReference>
<name>A0A443I0P6_BYSSP</name>
<keyword evidence="4" id="KW-1185">Reference proteome</keyword>
<dbReference type="Proteomes" id="UP000283841">
    <property type="component" value="Unassembled WGS sequence"/>
</dbReference>
<evidence type="ECO:0000313" key="3">
    <source>
        <dbReference type="EMBL" id="RWQ97642.1"/>
    </source>
</evidence>
<dbReference type="GO" id="GO:0016747">
    <property type="term" value="F:acyltransferase activity, transferring groups other than amino-acyl groups"/>
    <property type="evidence" value="ECO:0007669"/>
    <property type="project" value="InterPro"/>
</dbReference>
<protein>
    <submittedName>
        <fullName evidence="3">Acyl-CoA N-acyltransferase</fullName>
    </submittedName>
</protein>
<dbReference type="PROSITE" id="PS51186">
    <property type="entry name" value="GNAT"/>
    <property type="match status" value="1"/>
</dbReference>
<dbReference type="RefSeq" id="XP_028487287.1">
    <property type="nucleotide sequence ID" value="XM_028628782.1"/>
</dbReference>
<dbReference type="VEuPathDB" id="FungiDB:C8Q69DRAFT_441826"/>
<feature type="compositionally biased region" description="Basic and acidic residues" evidence="1">
    <location>
        <begin position="24"/>
        <end position="36"/>
    </location>
</feature>
<dbReference type="Gene3D" id="3.40.630.30">
    <property type="match status" value="1"/>
</dbReference>
<dbReference type="SUPFAM" id="SSF55729">
    <property type="entry name" value="Acyl-CoA N-acyltransferases (Nat)"/>
    <property type="match status" value="1"/>
</dbReference>
<dbReference type="InterPro" id="IPR016181">
    <property type="entry name" value="Acyl_CoA_acyltransferase"/>
</dbReference>
<feature type="compositionally biased region" description="Low complexity" evidence="1">
    <location>
        <begin position="1"/>
        <end position="20"/>
    </location>
</feature>
<evidence type="ECO:0000259" key="2">
    <source>
        <dbReference type="PROSITE" id="PS51186"/>
    </source>
</evidence>
<dbReference type="AlphaFoldDB" id="A0A443I0P6"/>
<dbReference type="CDD" id="cd04301">
    <property type="entry name" value="NAT_SF"/>
    <property type="match status" value="1"/>
</dbReference>
<dbReference type="PANTHER" id="PTHR42791">
    <property type="entry name" value="GNAT FAMILY ACETYLTRANSFERASE"/>
    <property type="match status" value="1"/>
</dbReference>
<feature type="domain" description="N-acetyltransferase" evidence="2">
    <location>
        <begin position="207"/>
        <end position="289"/>
    </location>
</feature>
<feature type="region of interest" description="Disordered" evidence="1">
    <location>
        <begin position="1"/>
        <end position="50"/>
    </location>
</feature>
<dbReference type="InterPro" id="IPR052523">
    <property type="entry name" value="Trichothecene_AcTrans"/>
</dbReference>
<reference evidence="3 4" key="1">
    <citation type="journal article" date="2018" name="Front. Microbiol.">
        <title>Genomic and genetic insights into a cosmopolitan fungus, Paecilomyces variotii (Eurotiales).</title>
        <authorList>
            <person name="Urquhart A.S."/>
            <person name="Mondo S.J."/>
            <person name="Makela M.R."/>
            <person name="Hane J.K."/>
            <person name="Wiebenga A."/>
            <person name="He G."/>
            <person name="Mihaltcheva S."/>
            <person name="Pangilinan J."/>
            <person name="Lipzen A."/>
            <person name="Barry K."/>
            <person name="de Vries R.P."/>
            <person name="Grigoriev I.V."/>
            <person name="Idnurm A."/>
        </authorList>
    </citation>
    <scope>NUCLEOTIDE SEQUENCE [LARGE SCALE GENOMIC DNA]</scope>
    <source>
        <strain evidence="3 4">CBS 101075</strain>
    </source>
</reference>
<dbReference type="GeneID" id="39598059"/>
<evidence type="ECO:0000256" key="1">
    <source>
        <dbReference type="SAM" id="MobiDB-lite"/>
    </source>
</evidence>